<evidence type="ECO:0000313" key="4">
    <source>
        <dbReference type="Proteomes" id="UP000251047"/>
    </source>
</evidence>
<feature type="compositionally biased region" description="Basic and acidic residues" evidence="1">
    <location>
        <begin position="106"/>
        <end position="126"/>
    </location>
</feature>
<feature type="region of interest" description="Disordered" evidence="1">
    <location>
        <begin position="27"/>
        <end position="208"/>
    </location>
</feature>
<accession>A0A364VBR5</accession>
<dbReference type="EMBL" id="PHQP01000031">
    <property type="protein sequence ID" value="RAV34048.1"/>
    <property type="molecule type" value="Genomic_DNA"/>
</dbReference>
<feature type="compositionally biased region" description="Basic and acidic residues" evidence="1">
    <location>
        <begin position="172"/>
        <end position="187"/>
    </location>
</feature>
<evidence type="ECO:0000256" key="2">
    <source>
        <dbReference type="SAM" id="SignalP"/>
    </source>
</evidence>
<feature type="compositionally biased region" description="Polar residues" evidence="1">
    <location>
        <begin position="33"/>
        <end position="45"/>
    </location>
</feature>
<dbReference type="Proteomes" id="UP000251047">
    <property type="component" value="Unassembled WGS sequence"/>
</dbReference>
<sequence length="208" mass="21608">MRNVKWPQKLALAGGITAVALSAGAGLAHASGNPSAEQTGSQTAIQREAQPGAPDAQKDQPQPGADQGGKPDKPGKPHGGHRGGHGHHGPKLDEAALAQKLGVSQDKLHNALETVRQKHQDDKPKPGAEQGQPGQPHQKPSKEEMEAKKKQMDQELADALGIDVSKVTQAMDEMHQQHEAQEGDRGPDGPNGGPSANPSSGDQPAQTG</sequence>
<feature type="compositionally biased region" description="Basic and acidic residues" evidence="1">
    <location>
        <begin position="140"/>
        <end position="153"/>
    </location>
</feature>
<feature type="signal peptide" evidence="2">
    <location>
        <begin position="1"/>
        <end position="30"/>
    </location>
</feature>
<gene>
    <name evidence="3" type="ORF">CWC39_05235</name>
</gene>
<feature type="compositionally biased region" description="Polar residues" evidence="1">
    <location>
        <begin position="196"/>
        <end position="208"/>
    </location>
</feature>
<evidence type="ECO:0000313" key="3">
    <source>
        <dbReference type="EMBL" id="RAV34048.1"/>
    </source>
</evidence>
<feature type="chain" id="PRO_5016726787" evidence="2">
    <location>
        <begin position="31"/>
        <end position="208"/>
    </location>
</feature>
<keyword evidence="2" id="KW-0732">Signal</keyword>
<dbReference type="RefSeq" id="WP_112769459.1">
    <property type="nucleotide sequence ID" value="NZ_CP063191.1"/>
</dbReference>
<dbReference type="AlphaFoldDB" id="A0A364VBR5"/>
<name>A0A364VBR5_9CORY</name>
<reference evidence="3 4" key="1">
    <citation type="journal article" date="2018" name="Syst. Appl. Microbiol.">
        <title>Corynebacterium heidelbergense sp. nov., isolated from the preen glands of Egyptian geese (Alopochen aegyptiacus).</title>
        <authorList>
            <person name="Braun M.S."/>
            <person name="Wang E."/>
            <person name="Zimmermann S."/>
            <person name="Wink M."/>
        </authorList>
    </citation>
    <scope>NUCLEOTIDE SEQUENCE [LARGE SCALE GENOMIC DNA]</scope>
    <source>
        <strain evidence="3 4">DSM 104638</strain>
    </source>
</reference>
<evidence type="ECO:0000256" key="1">
    <source>
        <dbReference type="SAM" id="MobiDB-lite"/>
    </source>
</evidence>
<feature type="compositionally biased region" description="Basic residues" evidence="1">
    <location>
        <begin position="76"/>
        <end position="89"/>
    </location>
</feature>
<comment type="caution">
    <text evidence="3">The sequence shown here is derived from an EMBL/GenBank/DDBJ whole genome shotgun (WGS) entry which is preliminary data.</text>
</comment>
<organism evidence="3 4">
    <name type="scientific">Corynebacterium heidelbergense</name>
    <dbReference type="NCBI Taxonomy" id="2055947"/>
    <lineage>
        <taxon>Bacteria</taxon>
        <taxon>Bacillati</taxon>
        <taxon>Actinomycetota</taxon>
        <taxon>Actinomycetes</taxon>
        <taxon>Mycobacteriales</taxon>
        <taxon>Corynebacteriaceae</taxon>
        <taxon>Corynebacterium</taxon>
    </lineage>
</organism>
<proteinExistence type="predicted"/>
<protein>
    <submittedName>
        <fullName evidence="3">Uncharacterized protein</fullName>
    </submittedName>
</protein>